<dbReference type="GO" id="GO:0006801">
    <property type="term" value="P:superoxide metabolic process"/>
    <property type="evidence" value="ECO:0007669"/>
    <property type="project" value="InterPro"/>
</dbReference>
<organism evidence="5 6">
    <name type="scientific">Paenibacillus aurantius</name>
    <dbReference type="NCBI Taxonomy" id="2918900"/>
    <lineage>
        <taxon>Bacteria</taxon>
        <taxon>Bacillati</taxon>
        <taxon>Bacillota</taxon>
        <taxon>Bacilli</taxon>
        <taxon>Bacillales</taxon>
        <taxon>Paenibacillaceae</taxon>
        <taxon>Paenibacillus</taxon>
    </lineage>
</organism>
<dbReference type="SUPFAM" id="SSF49329">
    <property type="entry name" value="Cu,Zn superoxide dismutase-like"/>
    <property type="match status" value="1"/>
</dbReference>
<feature type="region of interest" description="Disordered" evidence="2">
    <location>
        <begin position="152"/>
        <end position="179"/>
    </location>
</feature>
<dbReference type="KEGG" id="paun:MJA45_22660"/>
<feature type="compositionally biased region" description="Low complexity" evidence="2">
    <location>
        <begin position="44"/>
        <end position="55"/>
    </location>
</feature>
<reference evidence="5 6" key="1">
    <citation type="submission" date="2022-02" db="EMBL/GenBank/DDBJ databases">
        <title>Paenibacillus sp. MBLB1776 Whole Genome Shotgun Sequencing.</title>
        <authorList>
            <person name="Hwang C.Y."/>
            <person name="Cho E.-S."/>
            <person name="Seo M.-J."/>
        </authorList>
    </citation>
    <scope>NUCLEOTIDE SEQUENCE [LARGE SCALE GENOMIC DNA]</scope>
    <source>
        <strain evidence="5 6">MBLB1776</strain>
    </source>
</reference>
<dbReference type="PANTHER" id="PTHR10003">
    <property type="entry name" value="SUPEROXIDE DISMUTASE CU-ZN -RELATED"/>
    <property type="match status" value="1"/>
</dbReference>
<feature type="signal peptide" evidence="3">
    <location>
        <begin position="1"/>
        <end position="19"/>
    </location>
</feature>
<dbReference type="InterPro" id="IPR024134">
    <property type="entry name" value="SOD_Cu/Zn_/chaperone"/>
</dbReference>
<dbReference type="EMBL" id="CP130318">
    <property type="protein sequence ID" value="WNQ10396.1"/>
    <property type="molecule type" value="Genomic_DNA"/>
</dbReference>
<keyword evidence="6" id="KW-1185">Reference proteome</keyword>
<protein>
    <submittedName>
        <fullName evidence="5">Superoxide dismutase family protein</fullName>
    </submittedName>
</protein>
<feature type="compositionally biased region" description="Basic and acidic residues" evidence="2">
    <location>
        <begin position="152"/>
        <end position="162"/>
    </location>
</feature>
<dbReference type="RefSeq" id="WP_315604170.1">
    <property type="nucleotide sequence ID" value="NZ_CP130318.1"/>
</dbReference>
<name>A0AA96LE29_9BACL</name>
<dbReference type="AlphaFoldDB" id="A0AA96LE29"/>
<evidence type="ECO:0000313" key="5">
    <source>
        <dbReference type="EMBL" id="WNQ10396.1"/>
    </source>
</evidence>
<evidence type="ECO:0000256" key="1">
    <source>
        <dbReference type="ARBA" id="ARBA00010457"/>
    </source>
</evidence>
<dbReference type="CDD" id="cd00305">
    <property type="entry name" value="Cu-Zn_Superoxide_Dismutase"/>
    <property type="match status" value="1"/>
</dbReference>
<dbReference type="InterPro" id="IPR036423">
    <property type="entry name" value="SOD-like_Cu/Zn_dom_sf"/>
</dbReference>
<dbReference type="Gene3D" id="2.60.40.200">
    <property type="entry name" value="Superoxide dismutase, copper/zinc binding domain"/>
    <property type="match status" value="1"/>
</dbReference>
<dbReference type="Pfam" id="PF00080">
    <property type="entry name" value="Sod_Cu"/>
    <property type="match status" value="1"/>
</dbReference>
<evidence type="ECO:0000256" key="3">
    <source>
        <dbReference type="SAM" id="SignalP"/>
    </source>
</evidence>
<feature type="domain" description="Superoxide dismutase copper/zinc binding" evidence="4">
    <location>
        <begin position="109"/>
        <end position="240"/>
    </location>
</feature>
<accession>A0AA96LE29</accession>
<dbReference type="GO" id="GO:0005507">
    <property type="term" value="F:copper ion binding"/>
    <property type="evidence" value="ECO:0007669"/>
    <property type="project" value="InterPro"/>
</dbReference>
<dbReference type="Proteomes" id="UP001305702">
    <property type="component" value="Chromosome"/>
</dbReference>
<feature type="compositionally biased region" description="Low complexity" evidence="2">
    <location>
        <begin position="76"/>
        <end position="95"/>
    </location>
</feature>
<keyword evidence="3" id="KW-0732">Signal</keyword>
<gene>
    <name evidence="5" type="ORF">MJA45_22660</name>
</gene>
<evidence type="ECO:0000259" key="4">
    <source>
        <dbReference type="Pfam" id="PF00080"/>
    </source>
</evidence>
<comment type="similarity">
    <text evidence="1">Belongs to the Cu-Zn superoxide dismutase family.</text>
</comment>
<evidence type="ECO:0000313" key="6">
    <source>
        <dbReference type="Proteomes" id="UP001305702"/>
    </source>
</evidence>
<sequence>MKKICLVLSLLLATVPLSACGSSDPTSNSDNGTTLGEGSGKTIDSGASSPDPGSGKPTPTPKRQEGTADNPLTGTPKASGSPGGASASPSPAGKSVSADLLNTKGEKMGLAILTQEGDGLKIKVEAGGLTAGKHGIHLHQVGKCEAPDFKSAGDHLNPEKKQHGTGNPNGPHVGDLPNLEVGADGKVSVELKAMHTTLEKGAVNSLFDGDGTALVIHEGPDDMKSDPAGNSGGRVLCGVVK</sequence>
<proteinExistence type="inferred from homology"/>
<dbReference type="InterPro" id="IPR001424">
    <property type="entry name" value="SOD_Cu_Zn_dom"/>
</dbReference>
<feature type="chain" id="PRO_5041674200" evidence="3">
    <location>
        <begin position="20"/>
        <end position="241"/>
    </location>
</feature>
<feature type="region of interest" description="Disordered" evidence="2">
    <location>
        <begin position="18"/>
        <end position="97"/>
    </location>
</feature>
<evidence type="ECO:0000256" key="2">
    <source>
        <dbReference type="SAM" id="MobiDB-lite"/>
    </source>
</evidence>
<feature type="compositionally biased region" description="Polar residues" evidence="2">
    <location>
        <begin position="20"/>
        <end position="36"/>
    </location>
</feature>